<evidence type="ECO:0008006" key="4">
    <source>
        <dbReference type="Google" id="ProtNLM"/>
    </source>
</evidence>
<keyword evidence="3" id="KW-1185">Reference proteome</keyword>
<reference evidence="2" key="1">
    <citation type="submission" date="2021-02" db="EMBL/GenBank/DDBJ databases">
        <authorList>
            <person name="Dougan E. K."/>
            <person name="Rhodes N."/>
            <person name="Thang M."/>
            <person name="Chan C."/>
        </authorList>
    </citation>
    <scope>NUCLEOTIDE SEQUENCE</scope>
</reference>
<keyword evidence="1" id="KW-0732">Signal</keyword>
<organism evidence="2 3">
    <name type="scientific">Polarella glacialis</name>
    <name type="common">Dinoflagellate</name>
    <dbReference type="NCBI Taxonomy" id="89957"/>
    <lineage>
        <taxon>Eukaryota</taxon>
        <taxon>Sar</taxon>
        <taxon>Alveolata</taxon>
        <taxon>Dinophyceae</taxon>
        <taxon>Suessiales</taxon>
        <taxon>Suessiaceae</taxon>
        <taxon>Polarella</taxon>
    </lineage>
</organism>
<dbReference type="EMBL" id="CAJNNV010032024">
    <property type="protein sequence ID" value="CAE8638614.1"/>
    <property type="molecule type" value="Genomic_DNA"/>
</dbReference>
<feature type="chain" id="PRO_5033019092" description="Secreted protein" evidence="1">
    <location>
        <begin position="16"/>
        <end position="103"/>
    </location>
</feature>
<sequence length="103" mass="11190">MFVLMAHICFFCCCSDSPFTPAAHDSTVGVLPPTTTALLLTARLPSLCRCAVCCCCRCLSNIPHCSVVVDERDGCKALLAVFLECFVHECCCCCCVAIEMWGR</sequence>
<gene>
    <name evidence="2" type="ORF">PGLA1383_LOCUS53777</name>
</gene>
<evidence type="ECO:0000313" key="2">
    <source>
        <dbReference type="EMBL" id="CAE8638614.1"/>
    </source>
</evidence>
<accession>A0A813HKT1</accession>
<proteinExistence type="predicted"/>
<protein>
    <recommendedName>
        <fullName evidence="4">Secreted protein</fullName>
    </recommendedName>
</protein>
<feature type="signal peptide" evidence="1">
    <location>
        <begin position="1"/>
        <end position="15"/>
    </location>
</feature>
<dbReference type="AlphaFoldDB" id="A0A813HKT1"/>
<evidence type="ECO:0000313" key="3">
    <source>
        <dbReference type="Proteomes" id="UP000654075"/>
    </source>
</evidence>
<dbReference type="Proteomes" id="UP000654075">
    <property type="component" value="Unassembled WGS sequence"/>
</dbReference>
<evidence type="ECO:0000256" key="1">
    <source>
        <dbReference type="SAM" id="SignalP"/>
    </source>
</evidence>
<name>A0A813HKT1_POLGL</name>
<comment type="caution">
    <text evidence="2">The sequence shown here is derived from an EMBL/GenBank/DDBJ whole genome shotgun (WGS) entry which is preliminary data.</text>
</comment>